<feature type="active site" description="Proton donor" evidence="4">
    <location>
        <position position="111"/>
    </location>
</feature>
<evidence type="ECO:0000256" key="1">
    <source>
        <dbReference type="ARBA" id="ARBA00005054"/>
    </source>
</evidence>
<dbReference type="Proteomes" id="UP000002427">
    <property type="component" value="Chromosome"/>
</dbReference>
<comment type="pathway">
    <text evidence="1 4">Purine metabolism; IMP biosynthesis via de novo pathway; N(2)-formyl-N(1)-(5-phospho-D-ribosyl)glycinamide from N(1)-(5-phospho-D-ribosyl)glycinamide (10-formyl THF route): step 1/1.</text>
</comment>
<dbReference type="HAMAP" id="MF_01930">
    <property type="entry name" value="PurN"/>
    <property type="match status" value="1"/>
</dbReference>
<dbReference type="PANTHER" id="PTHR43369">
    <property type="entry name" value="PHOSPHORIBOSYLGLYCINAMIDE FORMYLTRANSFERASE"/>
    <property type="match status" value="1"/>
</dbReference>
<dbReference type="InterPro" id="IPR036477">
    <property type="entry name" value="Formyl_transf_N_sf"/>
</dbReference>
<dbReference type="InterPro" id="IPR004607">
    <property type="entry name" value="GART"/>
</dbReference>
<dbReference type="UniPathway" id="UPA00074">
    <property type="reaction ID" value="UER00126"/>
</dbReference>
<organism evidence="6 7">
    <name type="scientific">Baumannia cicadellinicola subsp. Homalodisca coagulata</name>
    <dbReference type="NCBI Taxonomy" id="374463"/>
    <lineage>
        <taxon>Bacteria</taxon>
        <taxon>Pseudomonadati</taxon>
        <taxon>Pseudomonadota</taxon>
        <taxon>Gammaproteobacteria</taxon>
        <taxon>Candidatus Palibaumannia</taxon>
    </lineage>
</organism>
<evidence type="ECO:0000256" key="2">
    <source>
        <dbReference type="ARBA" id="ARBA00022679"/>
    </source>
</evidence>
<comment type="catalytic activity">
    <reaction evidence="4">
        <text>N(1)-(5-phospho-beta-D-ribosyl)glycinamide + (6R)-10-formyltetrahydrofolate = N(2)-formyl-N(1)-(5-phospho-beta-D-ribosyl)glycinamide + (6S)-5,6,7,8-tetrahydrofolate + H(+)</text>
        <dbReference type="Rhea" id="RHEA:15053"/>
        <dbReference type="ChEBI" id="CHEBI:15378"/>
        <dbReference type="ChEBI" id="CHEBI:57453"/>
        <dbReference type="ChEBI" id="CHEBI:143788"/>
        <dbReference type="ChEBI" id="CHEBI:147286"/>
        <dbReference type="ChEBI" id="CHEBI:195366"/>
        <dbReference type="EC" id="2.1.2.2"/>
    </reaction>
</comment>
<dbReference type="HOGENOM" id="CLU_038395_1_1_6"/>
<dbReference type="PANTHER" id="PTHR43369:SF2">
    <property type="entry name" value="PHOSPHORIBOSYLGLYCINAMIDE FORMYLTRANSFERASE"/>
    <property type="match status" value="1"/>
</dbReference>
<feature type="binding site" evidence="4">
    <location>
        <begin position="14"/>
        <end position="16"/>
    </location>
    <ligand>
        <name>N(1)-(5-phospho-beta-D-ribosyl)glycinamide</name>
        <dbReference type="ChEBI" id="CHEBI:143788"/>
    </ligand>
</feature>
<feature type="binding site" evidence="4">
    <location>
        <position position="109"/>
    </location>
    <ligand>
        <name>(6R)-10-formyltetrahydrofolate</name>
        <dbReference type="ChEBI" id="CHEBI:195366"/>
    </ligand>
</feature>
<evidence type="ECO:0000256" key="4">
    <source>
        <dbReference type="HAMAP-Rule" id="MF_01930"/>
    </source>
</evidence>
<dbReference type="GO" id="GO:0006189">
    <property type="term" value="P:'de novo' IMP biosynthetic process"/>
    <property type="evidence" value="ECO:0007669"/>
    <property type="project" value="UniProtKB-UniRule"/>
</dbReference>
<dbReference type="STRING" id="374463.BCI_0073"/>
<gene>
    <name evidence="4 6" type="primary">purN</name>
    <name evidence="6" type="ordered locus">BCI_0073</name>
</gene>
<accession>Q1LU13</accession>
<evidence type="ECO:0000313" key="7">
    <source>
        <dbReference type="Proteomes" id="UP000002427"/>
    </source>
</evidence>
<comment type="function">
    <text evidence="4">Catalyzes the transfer of a formyl group from 10-formyltetrahydrofolate to 5-phospho-ribosyl-glycinamide (GAR), producing 5-phospho-ribosyl-N-formylglycinamide (FGAR) and tetrahydrofolate.</text>
</comment>
<keyword evidence="7" id="KW-1185">Reference proteome</keyword>
<evidence type="ECO:0000313" key="6">
    <source>
        <dbReference type="EMBL" id="ABF13993.1"/>
    </source>
</evidence>
<dbReference type="GO" id="GO:0004644">
    <property type="term" value="F:phosphoribosylglycinamide formyltransferase activity"/>
    <property type="evidence" value="ECO:0007669"/>
    <property type="project" value="UniProtKB-UniRule"/>
</dbReference>
<feature type="binding site" evidence="4">
    <location>
        <begin position="92"/>
        <end position="95"/>
    </location>
    <ligand>
        <name>(6R)-10-formyltetrahydrofolate</name>
        <dbReference type="ChEBI" id="CHEBI:195366"/>
    </ligand>
</feature>
<dbReference type="InterPro" id="IPR002376">
    <property type="entry name" value="Formyl_transf_N"/>
</dbReference>
<reference evidence="6 7" key="1">
    <citation type="journal article" date="2006" name="PLoS Biol.">
        <title>Metabolic complementarity and genomics of the dual bacterial symbiosis of sharpshooters.</title>
        <authorList>
            <person name="Wu D."/>
            <person name="Daugherty S.C."/>
            <person name="Van Aken S.E."/>
            <person name="Pai G.H."/>
            <person name="Watkins K.L."/>
            <person name="Khouri H."/>
            <person name="Tallon L.J."/>
            <person name="Zaborsky J.M."/>
            <person name="Dunbar H.E."/>
            <person name="Tran P.L."/>
            <person name="Moran N.A."/>
            <person name="Eisen J.A."/>
        </authorList>
    </citation>
    <scope>NUCLEOTIDE SEQUENCE [LARGE SCALE GENOMIC DNA]</scope>
    <source>
        <strain evidence="6">Hc</strain>
    </source>
</reference>
<dbReference type="AlphaFoldDB" id="Q1LU13"/>
<keyword evidence="3 4" id="KW-0658">Purine biosynthesis</keyword>
<protein>
    <recommendedName>
        <fullName evidence="4">Phosphoribosylglycinamide formyltransferase</fullName>
        <ecNumber evidence="4">2.1.2.2</ecNumber>
    </recommendedName>
    <alternativeName>
        <fullName evidence="4">5'-phosphoribosylglycinamide transformylase</fullName>
    </alternativeName>
    <alternativeName>
        <fullName evidence="4">GAR transformylase</fullName>
        <shortName evidence="4">GART</shortName>
    </alternativeName>
</protein>
<dbReference type="EMBL" id="CP000238">
    <property type="protein sequence ID" value="ABF13993.1"/>
    <property type="molecule type" value="Genomic_DNA"/>
</dbReference>
<feature type="site" description="Raises pKa of active site His" evidence="4">
    <location>
        <position position="147"/>
    </location>
</feature>
<dbReference type="CDD" id="cd08645">
    <property type="entry name" value="FMT_core_GART"/>
    <property type="match status" value="1"/>
</dbReference>
<dbReference type="NCBIfam" id="TIGR00639">
    <property type="entry name" value="PurN"/>
    <property type="match status" value="1"/>
</dbReference>
<dbReference type="Gene3D" id="3.40.50.170">
    <property type="entry name" value="Formyl transferase, N-terminal domain"/>
    <property type="match status" value="1"/>
</dbReference>
<keyword evidence="2 4" id="KW-0808">Transferase</keyword>
<feature type="domain" description="Formyl transferase N-terminal" evidence="5">
    <location>
        <begin position="4"/>
        <end position="184"/>
    </location>
</feature>
<feature type="binding site" evidence="4">
    <location>
        <position position="68"/>
    </location>
    <ligand>
        <name>(6R)-10-formyltetrahydrofolate</name>
        <dbReference type="ChEBI" id="CHEBI:195366"/>
    </ligand>
</feature>
<comment type="similarity">
    <text evidence="4">Belongs to the GART family.</text>
</comment>
<evidence type="ECO:0000256" key="3">
    <source>
        <dbReference type="ARBA" id="ARBA00022755"/>
    </source>
</evidence>
<proteinExistence type="inferred from homology"/>
<dbReference type="SUPFAM" id="SSF53328">
    <property type="entry name" value="Formyltransferase"/>
    <property type="match status" value="1"/>
</dbReference>
<sequence length="219" mass="24088">MLIKRLVVLISGQGTNLKALIQACQQKKLAAQITAVLSNKANAQGLAYAVNMNIPIHTLDINDFTGSKSFDYALAAIIDYYQPDIVVLAGYMRILSAEFVYRYAGRLLNIHPSLLPLYPGLHTHRKALQNGDIIHGASVHFVTNIVDSGPVILQAHVPILSNDNEITLAQRVKNKEHVIYPLVISWLLAGRIVLQENTVFLDGVELPPTGYNTNLLTLS</sequence>
<dbReference type="Pfam" id="PF00551">
    <property type="entry name" value="Formyl_trans_N"/>
    <property type="match status" value="1"/>
</dbReference>
<evidence type="ECO:0000259" key="5">
    <source>
        <dbReference type="Pfam" id="PF00551"/>
    </source>
</evidence>
<dbReference type="EC" id="2.1.2.2" evidence="4"/>
<dbReference type="GO" id="GO:0005829">
    <property type="term" value="C:cytosol"/>
    <property type="evidence" value="ECO:0007669"/>
    <property type="project" value="TreeGrafter"/>
</dbReference>
<dbReference type="KEGG" id="bci:BCI_0073"/>
<name>Q1LU13_BAUCH</name>